<feature type="compositionally biased region" description="Low complexity" evidence="1">
    <location>
        <begin position="42"/>
        <end position="54"/>
    </location>
</feature>
<feature type="region of interest" description="Disordered" evidence="1">
    <location>
        <begin position="41"/>
        <end position="63"/>
    </location>
</feature>
<gene>
    <name evidence="2" type="ORF">E5H86_29460</name>
</gene>
<dbReference type="EMBL" id="AASEPP010000167">
    <property type="protein sequence ID" value="EFC2249780.1"/>
    <property type="molecule type" value="Genomic_DNA"/>
</dbReference>
<dbReference type="AlphaFoldDB" id="A0A826YBD9"/>
<name>A0A826YBD9_ECOLX</name>
<evidence type="ECO:0000256" key="1">
    <source>
        <dbReference type="SAM" id="MobiDB-lite"/>
    </source>
</evidence>
<comment type="caution">
    <text evidence="2">The sequence shown here is derived from an EMBL/GenBank/DDBJ whole genome shotgun (WGS) entry which is preliminary data.</text>
</comment>
<organism evidence="2 3">
    <name type="scientific">Escherichia coli</name>
    <dbReference type="NCBI Taxonomy" id="562"/>
    <lineage>
        <taxon>Bacteria</taxon>
        <taxon>Pseudomonadati</taxon>
        <taxon>Pseudomonadota</taxon>
        <taxon>Gammaproteobacteria</taxon>
        <taxon>Enterobacterales</taxon>
        <taxon>Enterobacteriaceae</taxon>
        <taxon>Escherichia</taxon>
    </lineage>
</organism>
<reference evidence="2 3" key="1">
    <citation type="submission" date="2019-04" db="EMBL/GenBank/DDBJ databases">
        <authorList>
            <consortium name="NARMS: The National Antimicrobial Resistance Monitoring System"/>
        </authorList>
    </citation>
    <scope>NUCLEOTIDE SEQUENCE [LARGE SCALE GENOMIC DNA]</scope>
    <source>
        <strain evidence="2 3">FSIS11919500</strain>
    </source>
</reference>
<protein>
    <submittedName>
        <fullName evidence="2">Uncharacterized protein</fullName>
    </submittedName>
</protein>
<evidence type="ECO:0000313" key="2">
    <source>
        <dbReference type="EMBL" id="EFC2249780.1"/>
    </source>
</evidence>
<evidence type="ECO:0000313" key="3">
    <source>
        <dbReference type="Proteomes" id="UP000531916"/>
    </source>
</evidence>
<accession>A0A826YBD9</accession>
<proteinExistence type="predicted"/>
<dbReference type="Proteomes" id="UP000531916">
    <property type="component" value="Unassembled WGS sequence"/>
</dbReference>
<sequence length="63" mass="6674">MCCTRSSLTLTRAVQRPVQGNPERRKLADARANCGILRRKSASSLSVSQSGLAGRESGPGSGW</sequence>